<feature type="region of interest" description="Disordered" evidence="2">
    <location>
        <begin position="894"/>
        <end position="921"/>
    </location>
</feature>
<dbReference type="SUPFAM" id="SSF57756">
    <property type="entry name" value="Retrovirus zinc finger-like domains"/>
    <property type="match status" value="1"/>
</dbReference>
<dbReference type="GO" id="GO:0003676">
    <property type="term" value="F:nucleic acid binding"/>
    <property type="evidence" value="ECO:0007669"/>
    <property type="project" value="InterPro"/>
</dbReference>
<evidence type="ECO:0000259" key="3">
    <source>
        <dbReference type="PROSITE" id="PS50158"/>
    </source>
</evidence>
<organism evidence="4 5">
    <name type="scientific">Haemonchus contortus</name>
    <name type="common">Barber pole worm</name>
    <dbReference type="NCBI Taxonomy" id="6289"/>
    <lineage>
        <taxon>Eukaryota</taxon>
        <taxon>Metazoa</taxon>
        <taxon>Ecdysozoa</taxon>
        <taxon>Nematoda</taxon>
        <taxon>Chromadorea</taxon>
        <taxon>Rhabditida</taxon>
        <taxon>Rhabditina</taxon>
        <taxon>Rhabditomorpha</taxon>
        <taxon>Strongyloidea</taxon>
        <taxon>Trichostrongylidae</taxon>
        <taxon>Haemonchus</taxon>
    </lineage>
</organism>
<dbReference type="WBParaSite" id="HCON_00049550-00001">
    <property type="protein sequence ID" value="HCON_00049550-00001"/>
    <property type="gene ID" value="HCON_00049550"/>
</dbReference>
<evidence type="ECO:0000313" key="4">
    <source>
        <dbReference type="Proteomes" id="UP000025227"/>
    </source>
</evidence>
<evidence type="ECO:0000256" key="2">
    <source>
        <dbReference type="SAM" id="MobiDB-lite"/>
    </source>
</evidence>
<keyword evidence="1" id="KW-0479">Metal-binding</keyword>
<dbReference type="SMART" id="SM00343">
    <property type="entry name" value="ZnF_C2HC"/>
    <property type="match status" value="1"/>
</dbReference>
<dbReference type="PANTHER" id="PTHR19963">
    <property type="entry name" value="CCHC-TYPE DOMAIN-CONTAINING PROTEIN"/>
    <property type="match status" value="1"/>
</dbReference>
<feature type="compositionally biased region" description="Basic and acidic residues" evidence="2">
    <location>
        <begin position="421"/>
        <end position="444"/>
    </location>
</feature>
<evidence type="ECO:0000313" key="5">
    <source>
        <dbReference type="WBParaSite" id="HCON_00049550-00001"/>
    </source>
</evidence>
<sequence>MTEMEVVAFDSAEKENSGEVSFPHSSLASELEELRISIEEIPGKMREGMDEHKIPARYKSKHEEALRHELDKVSEKLMVLSRRQGVPHILDIVVEETLSTRGIETREEWQNYIETMERDGSILTELCDELSVTALQLIPTVKSLKKAALGPQSESRIDHGGKHESGITDMDSYTELSLQRRREEEPPIGARSRTSSKSYVDHSAKGAARAGQDANICLLNYVQSLSCPDPGVFEGKSNQNFDEFIRKFRREYSKVVADDKSLIEILSDNHLGGRAKNTMRALPVSVVKKGFDEVVKNLGRLLSNDCVAGRMRALNELRTLRMRPGQSVAEFCAVLEDLGRRANPYSTEETRSLENAQILLENLYEWPEYVHLMSALNRADPERAYDEIKQLALGIEQAKSMFGRSGSGPFGWKSRHSTYAHRTEDEPQNSARDDTSGFEKRWQESRPSLPSLEGQDFEGRGIVEGAGKKCFNCGRQGHFARECSRKPVKVQSLRKEKADKTAVNAISVSDIIRKVRCGSVKTHDQNKCDDTQATGTLMRKSCISDEREDTQTSRGKRGRKKAVKQVRSCKLTTEYFSGASLLSPLEKGHLLYKCSDGCLEGATLGDIEGVSFPGAVAKEEVGSLWNAWLACSIFRRRDIDVGRKIRLHREGHVCGDASSLQLVLKFAYARWIDWTDFICNTKEIADHSIIENQDVRHVYTEALRKLREDIEERSVKEEQPKKGPVLYTSFEGANPMERDGVRAGIVTKVVQGFDHLVRILEDWNSARTWVIVWPQDSNLKKSTLDDLIRVIKDFMESGGVVISAWPPITSRNHNKWFSMMDMWKHLDEALRKLDDKQAVCTASSKIFDGKLFIEAGAPEGSAQFYSNYVGTSLPKQVYEAVRYRVERAKLPKIEKPTSRAMSSRGEGMSDGPTWGRKRRAL</sequence>
<evidence type="ECO:0000256" key="1">
    <source>
        <dbReference type="PROSITE-ProRule" id="PRU00047"/>
    </source>
</evidence>
<name>A0A7I4Y522_HAECO</name>
<keyword evidence="1" id="KW-0863">Zinc-finger</keyword>
<dbReference type="Pfam" id="PF00098">
    <property type="entry name" value="zf-CCHC"/>
    <property type="match status" value="1"/>
</dbReference>
<dbReference type="InterPro" id="IPR001878">
    <property type="entry name" value="Znf_CCHC"/>
</dbReference>
<dbReference type="OrthoDB" id="9950135at2759"/>
<dbReference type="PANTHER" id="PTHR19963:SF30">
    <property type="entry name" value="ENDONUCLEASE_EXONUCLEASE_PHOSPHATASE DOMAIN-CONTAINING PROTEIN"/>
    <property type="match status" value="1"/>
</dbReference>
<feature type="domain" description="CCHC-type" evidence="3">
    <location>
        <begin position="469"/>
        <end position="483"/>
    </location>
</feature>
<dbReference type="Proteomes" id="UP000025227">
    <property type="component" value="Unplaced"/>
</dbReference>
<dbReference type="GO" id="GO:0005737">
    <property type="term" value="C:cytoplasm"/>
    <property type="evidence" value="ECO:0007669"/>
    <property type="project" value="UniProtKB-ARBA"/>
</dbReference>
<feature type="region of interest" description="Disordered" evidence="2">
    <location>
        <begin position="406"/>
        <end position="456"/>
    </location>
</feature>
<keyword evidence="1" id="KW-0862">Zinc</keyword>
<dbReference type="InterPro" id="IPR036875">
    <property type="entry name" value="Znf_CCHC_sf"/>
</dbReference>
<feature type="compositionally biased region" description="Basic and acidic residues" evidence="2">
    <location>
        <begin position="155"/>
        <end position="166"/>
    </location>
</feature>
<dbReference type="GO" id="GO:0008270">
    <property type="term" value="F:zinc ion binding"/>
    <property type="evidence" value="ECO:0007669"/>
    <property type="project" value="UniProtKB-KW"/>
</dbReference>
<dbReference type="GO" id="GO:0019899">
    <property type="term" value="F:enzyme binding"/>
    <property type="evidence" value="ECO:0007669"/>
    <property type="project" value="UniProtKB-ARBA"/>
</dbReference>
<reference evidence="5" key="1">
    <citation type="submission" date="2020-12" db="UniProtKB">
        <authorList>
            <consortium name="WormBaseParasite"/>
        </authorList>
    </citation>
    <scope>IDENTIFICATION</scope>
    <source>
        <strain evidence="5">MHco3</strain>
    </source>
</reference>
<feature type="region of interest" description="Disordered" evidence="2">
    <location>
        <begin position="148"/>
        <end position="200"/>
    </location>
</feature>
<dbReference type="OMA" id="CYICART"/>
<proteinExistence type="predicted"/>
<keyword evidence="4" id="KW-1185">Reference proteome</keyword>
<dbReference type="Gene3D" id="4.10.60.10">
    <property type="entry name" value="Zinc finger, CCHC-type"/>
    <property type="match status" value="1"/>
</dbReference>
<dbReference type="PROSITE" id="PS50158">
    <property type="entry name" value="ZF_CCHC"/>
    <property type="match status" value="1"/>
</dbReference>
<accession>A0A7I4Y522</accession>
<protein>
    <submittedName>
        <fullName evidence="5">CCHC-type domain-containing protein</fullName>
    </submittedName>
</protein>
<dbReference type="AlphaFoldDB" id="A0A7I4Y522"/>